<evidence type="ECO:0000313" key="3">
    <source>
        <dbReference type="Proteomes" id="UP000299102"/>
    </source>
</evidence>
<feature type="region of interest" description="Disordered" evidence="1">
    <location>
        <begin position="54"/>
        <end position="76"/>
    </location>
</feature>
<protein>
    <submittedName>
        <fullName evidence="2">Uncharacterized protein</fullName>
    </submittedName>
</protein>
<gene>
    <name evidence="2" type="ORF">EVAR_30710_1</name>
</gene>
<feature type="region of interest" description="Disordered" evidence="1">
    <location>
        <begin position="155"/>
        <end position="193"/>
    </location>
</feature>
<dbReference type="Proteomes" id="UP000299102">
    <property type="component" value="Unassembled WGS sequence"/>
</dbReference>
<proteinExistence type="predicted"/>
<evidence type="ECO:0000256" key="1">
    <source>
        <dbReference type="SAM" id="MobiDB-lite"/>
    </source>
</evidence>
<comment type="caution">
    <text evidence="2">The sequence shown here is derived from an EMBL/GenBank/DDBJ whole genome shotgun (WGS) entry which is preliminary data.</text>
</comment>
<organism evidence="2 3">
    <name type="scientific">Eumeta variegata</name>
    <name type="common">Bagworm moth</name>
    <name type="synonym">Eumeta japonica</name>
    <dbReference type="NCBI Taxonomy" id="151549"/>
    <lineage>
        <taxon>Eukaryota</taxon>
        <taxon>Metazoa</taxon>
        <taxon>Ecdysozoa</taxon>
        <taxon>Arthropoda</taxon>
        <taxon>Hexapoda</taxon>
        <taxon>Insecta</taxon>
        <taxon>Pterygota</taxon>
        <taxon>Neoptera</taxon>
        <taxon>Endopterygota</taxon>
        <taxon>Lepidoptera</taxon>
        <taxon>Glossata</taxon>
        <taxon>Ditrysia</taxon>
        <taxon>Tineoidea</taxon>
        <taxon>Psychidae</taxon>
        <taxon>Oiketicinae</taxon>
        <taxon>Eumeta</taxon>
    </lineage>
</organism>
<sequence length="193" mass="22326">MRARGTIRQATTDRRWQWAKENSACFKCLIKRHQGTASRARKSGIDRCKLRHRRLLHESRKPTPQSTDNVRPPSAEGDTTLYIAVDRRNVLYKVMLVEVIGPHETVTTSTDEIRGLVIICFMRNTYAAQTRRLVHQAPIDSARLCALDIQRKIKRSASRTDHKRRNSRDGPAIHRHAYTTRPHLTPRECAPRM</sequence>
<dbReference type="EMBL" id="BGZK01000285">
    <property type="protein sequence ID" value="GBP34159.1"/>
    <property type="molecule type" value="Genomic_DNA"/>
</dbReference>
<accession>A0A4C1V6A4</accession>
<dbReference type="AlphaFoldDB" id="A0A4C1V6A4"/>
<name>A0A4C1V6A4_EUMVA</name>
<feature type="compositionally biased region" description="Basic residues" evidence="1">
    <location>
        <begin position="155"/>
        <end position="166"/>
    </location>
</feature>
<keyword evidence="3" id="KW-1185">Reference proteome</keyword>
<reference evidence="2 3" key="1">
    <citation type="journal article" date="2019" name="Commun. Biol.">
        <title>The bagworm genome reveals a unique fibroin gene that provides high tensile strength.</title>
        <authorList>
            <person name="Kono N."/>
            <person name="Nakamura H."/>
            <person name="Ohtoshi R."/>
            <person name="Tomita M."/>
            <person name="Numata K."/>
            <person name="Arakawa K."/>
        </authorList>
    </citation>
    <scope>NUCLEOTIDE SEQUENCE [LARGE SCALE GENOMIC DNA]</scope>
</reference>
<evidence type="ECO:0000313" key="2">
    <source>
        <dbReference type="EMBL" id="GBP34159.1"/>
    </source>
</evidence>